<comment type="caution">
    <text evidence="1">The sequence shown here is derived from an EMBL/GenBank/DDBJ whole genome shotgun (WGS) entry which is preliminary data.</text>
</comment>
<evidence type="ECO:0000313" key="2">
    <source>
        <dbReference type="Proteomes" id="UP000324800"/>
    </source>
</evidence>
<organism evidence="1 2">
    <name type="scientific">Streblomastix strix</name>
    <dbReference type="NCBI Taxonomy" id="222440"/>
    <lineage>
        <taxon>Eukaryota</taxon>
        <taxon>Metamonada</taxon>
        <taxon>Preaxostyla</taxon>
        <taxon>Oxymonadida</taxon>
        <taxon>Streblomastigidae</taxon>
        <taxon>Streblomastix</taxon>
    </lineage>
</organism>
<dbReference type="AlphaFoldDB" id="A0A5J4UE00"/>
<sequence>DPSDIEFSDVDATMKKITKKQSKCNSVTLSQDLEDKIWSLETVFNCVQYDGSYCVGIVQDSYVIPVGMNVYTNPHQNHLAVFSGKTWINGGMRYKMIDTSGNIGFTNNQIVKLEFDTEKGTLIFFIEGVQQPVYISGIKEKVRFFV</sequence>
<feature type="non-terminal residue" evidence="1">
    <location>
        <position position="1"/>
    </location>
</feature>
<gene>
    <name evidence="1" type="ORF">EZS28_035603</name>
</gene>
<evidence type="ECO:0000313" key="1">
    <source>
        <dbReference type="EMBL" id="KAA6368869.1"/>
    </source>
</evidence>
<evidence type="ECO:0008006" key="3">
    <source>
        <dbReference type="Google" id="ProtNLM"/>
    </source>
</evidence>
<proteinExistence type="predicted"/>
<accession>A0A5J4UE00</accession>
<reference evidence="1 2" key="1">
    <citation type="submission" date="2019-03" db="EMBL/GenBank/DDBJ databases">
        <title>Single cell metagenomics reveals metabolic interactions within the superorganism composed of flagellate Streblomastix strix and complex community of Bacteroidetes bacteria on its surface.</title>
        <authorList>
            <person name="Treitli S.C."/>
            <person name="Kolisko M."/>
            <person name="Husnik F."/>
            <person name="Keeling P."/>
            <person name="Hampl V."/>
        </authorList>
    </citation>
    <scope>NUCLEOTIDE SEQUENCE [LARGE SCALE GENOMIC DNA]</scope>
    <source>
        <strain evidence="1">ST1C</strain>
    </source>
</reference>
<name>A0A5J4UE00_9EUKA</name>
<dbReference type="EMBL" id="SNRW01016914">
    <property type="protein sequence ID" value="KAA6368869.1"/>
    <property type="molecule type" value="Genomic_DNA"/>
</dbReference>
<protein>
    <recommendedName>
        <fullName evidence="3">B30.2/SPRY domain-containing protein</fullName>
    </recommendedName>
</protein>
<dbReference type="Proteomes" id="UP000324800">
    <property type="component" value="Unassembled WGS sequence"/>
</dbReference>